<proteinExistence type="predicted"/>
<organism evidence="2">
    <name type="scientific">Anguilla anguilla</name>
    <name type="common">European freshwater eel</name>
    <name type="synonym">Muraena anguilla</name>
    <dbReference type="NCBI Taxonomy" id="7936"/>
    <lineage>
        <taxon>Eukaryota</taxon>
        <taxon>Metazoa</taxon>
        <taxon>Chordata</taxon>
        <taxon>Craniata</taxon>
        <taxon>Vertebrata</taxon>
        <taxon>Euteleostomi</taxon>
        <taxon>Actinopterygii</taxon>
        <taxon>Neopterygii</taxon>
        <taxon>Teleostei</taxon>
        <taxon>Anguilliformes</taxon>
        <taxon>Anguillidae</taxon>
        <taxon>Anguilla</taxon>
    </lineage>
</organism>
<evidence type="ECO:0000256" key="1">
    <source>
        <dbReference type="SAM" id="MobiDB-lite"/>
    </source>
</evidence>
<name>A0A0E9T4L2_ANGAN</name>
<sequence>MQQAGLSKLLSGNETKQLLNYPKPTN</sequence>
<dbReference type="EMBL" id="GBXM01059956">
    <property type="protein sequence ID" value="JAH48621.1"/>
    <property type="molecule type" value="Transcribed_RNA"/>
</dbReference>
<protein>
    <submittedName>
        <fullName evidence="2">Uncharacterized protein</fullName>
    </submittedName>
</protein>
<dbReference type="AlphaFoldDB" id="A0A0E9T4L2"/>
<feature type="region of interest" description="Disordered" evidence="1">
    <location>
        <begin position="1"/>
        <end position="26"/>
    </location>
</feature>
<accession>A0A0E9T4L2</accession>
<evidence type="ECO:0000313" key="2">
    <source>
        <dbReference type="EMBL" id="JAH48621.1"/>
    </source>
</evidence>
<reference evidence="2" key="1">
    <citation type="submission" date="2014-11" db="EMBL/GenBank/DDBJ databases">
        <authorList>
            <person name="Amaro Gonzalez C."/>
        </authorList>
    </citation>
    <scope>NUCLEOTIDE SEQUENCE</scope>
</reference>
<reference evidence="2" key="2">
    <citation type="journal article" date="2015" name="Fish Shellfish Immunol.">
        <title>Early steps in the European eel (Anguilla anguilla)-Vibrio vulnificus interaction in the gills: Role of the RtxA13 toxin.</title>
        <authorList>
            <person name="Callol A."/>
            <person name="Pajuelo D."/>
            <person name="Ebbesson L."/>
            <person name="Teles M."/>
            <person name="MacKenzie S."/>
            <person name="Amaro C."/>
        </authorList>
    </citation>
    <scope>NUCLEOTIDE SEQUENCE</scope>
</reference>